<accession>A0A3S9HMS9</accession>
<protein>
    <recommendedName>
        <fullName evidence="6">Flagellar hook-associated protein 1</fullName>
    </recommendedName>
</protein>
<comment type="similarity">
    <text evidence="1">Belongs to the flagella basal body rod proteins family.</text>
</comment>
<dbReference type="Proteomes" id="UP000275663">
    <property type="component" value="Chromosome"/>
</dbReference>
<evidence type="ECO:0008006" key="6">
    <source>
        <dbReference type="Google" id="ProtNLM"/>
    </source>
</evidence>
<dbReference type="RefSeq" id="WP_126128800.1">
    <property type="nucleotide sequence ID" value="NZ_CP034464.1"/>
</dbReference>
<dbReference type="KEGG" id="upv:EJN92_16400"/>
<sequence>MSITALNTGLSGLKAYQGALDSSAHNIANANTAGFVPQQTQFQESKTGGVLVTISKEGSLAAQTATAETLDTSTAASGTELADELVSAIQSQFGFDFSAKIVKTADELLGTVINISA</sequence>
<dbReference type="InterPro" id="IPR001444">
    <property type="entry name" value="Flag_bb_rod_N"/>
</dbReference>
<organism evidence="4 5">
    <name type="scientific">Undibacterium parvum</name>
    <dbReference type="NCBI Taxonomy" id="401471"/>
    <lineage>
        <taxon>Bacteria</taxon>
        <taxon>Pseudomonadati</taxon>
        <taxon>Pseudomonadota</taxon>
        <taxon>Betaproteobacteria</taxon>
        <taxon>Burkholderiales</taxon>
        <taxon>Oxalobacteraceae</taxon>
        <taxon>Undibacterium</taxon>
    </lineage>
</organism>
<reference evidence="4 5" key="1">
    <citation type="journal article" date="2011" name="Int. J. Syst. Evol. Microbiol.">
        <title>Description of Undibacterium oligocarboniphilum sp. nov., isolated from purified water, and Undibacterium pigrum strain CCUG 49012 as the type strain of Undibacterium parvum sp. nov., and emended descriptions of the genus Undibacterium and the species Undibacterium pigrum.</title>
        <authorList>
            <person name="Eder W."/>
            <person name="Wanner G."/>
            <person name="Ludwig W."/>
            <person name="Busse H.J."/>
            <person name="Ziemke-Kageler F."/>
            <person name="Lang E."/>
        </authorList>
    </citation>
    <scope>NUCLEOTIDE SEQUENCE [LARGE SCALE GENOMIC DNA]</scope>
    <source>
        <strain evidence="4 5">DSM 23061</strain>
    </source>
</reference>
<dbReference type="PANTHER" id="PTHR30033">
    <property type="entry name" value="FLAGELLAR HOOK-ASSOCIATED PROTEIN 1"/>
    <property type="match status" value="1"/>
</dbReference>
<dbReference type="AlphaFoldDB" id="A0A3S9HMS9"/>
<evidence type="ECO:0000259" key="2">
    <source>
        <dbReference type="Pfam" id="PF00460"/>
    </source>
</evidence>
<name>A0A3S9HMS9_9BURK</name>
<dbReference type="GO" id="GO:0044780">
    <property type="term" value="P:bacterial-type flagellum assembly"/>
    <property type="evidence" value="ECO:0007669"/>
    <property type="project" value="InterPro"/>
</dbReference>
<gene>
    <name evidence="4" type="ORF">EJN92_16400</name>
</gene>
<dbReference type="Pfam" id="PF00460">
    <property type="entry name" value="Flg_bb_rod"/>
    <property type="match status" value="1"/>
</dbReference>
<proteinExistence type="inferred from homology"/>
<feature type="domain" description="Flagellar basal body rod protein N-terminal" evidence="2">
    <location>
        <begin position="6"/>
        <end position="35"/>
    </location>
</feature>
<dbReference type="InterPro" id="IPR002371">
    <property type="entry name" value="FlgK"/>
</dbReference>
<dbReference type="PANTHER" id="PTHR30033:SF1">
    <property type="entry name" value="FLAGELLAR HOOK-ASSOCIATED PROTEIN 1"/>
    <property type="match status" value="1"/>
</dbReference>
<dbReference type="EMBL" id="CP034464">
    <property type="protein sequence ID" value="AZP13427.1"/>
    <property type="molecule type" value="Genomic_DNA"/>
</dbReference>
<keyword evidence="5" id="KW-1185">Reference proteome</keyword>
<dbReference type="OrthoDB" id="5986582at2"/>
<dbReference type="Pfam" id="PF06429">
    <property type="entry name" value="Flg_bbr_C"/>
    <property type="match status" value="1"/>
</dbReference>
<evidence type="ECO:0000259" key="3">
    <source>
        <dbReference type="Pfam" id="PF06429"/>
    </source>
</evidence>
<dbReference type="GO" id="GO:0005198">
    <property type="term" value="F:structural molecule activity"/>
    <property type="evidence" value="ECO:0007669"/>
    <property type="project" value="InterPro"/>
</dbReference>
<dbReference type="GO" id="GO:0009424">
    <property type="term" value="C:bacterial-type flagellum hook"/>
    <property type="evidence" value="ECO:0007669"/>
    <property type="project" value="InterPro"/>
</dbReference>
<feature type="domain" description="Flagellar basal-body/hook protein C-terminal" evidence="3">
    <location>
        <begin position="76"/>
        <end position="115"/>
    </location>
</feature>
<dbReference type="InterPro" id="IPR010930">
    <property type="entry name" value="Flg_bb/hook_C_dom"/>
</dbReference>
<evidence type="ECO:0000256" key="1">
    <source>
        <dbReference type="ARBA" id="ARBA00009677"/>
    </source>
</evidence>
<evidence type="ECO:0000313" key="5">
    <source>
        <dbReference type="Proteomes" id="UP000275663"/>
    </source>
</evidence>
<evidence type="ECO:0000313" key="4">
    <source>
        <dbReference type="EMBL" id="AZP13427.1"/>
    </source>
</evidence>